<keyword evidence="7" id="KW-0346">Stress response</keyword>
<evidence type="ECO:0000313" key="9">
    <source>
        <dbReference type="Proteomes" id="UP000636187"/>
    </source>
</evidence>
<proteinExistence type="inferred from homology"/>
<dbReference type="Proteomes" id="UP000636187">
    <property type="component" value="Unassembled WGS sequence"/>
</dbReference>
<reference evidence="8 9" key="1">
    <citation type="journal article" date="2020" name="ISME J.">
        <title>Comparative genomics reveals insights into cyanobacterial evolution and habitat adaptation.</title>
        <authorList>
            <person name="Chen M.Y."/>
            <person name="Teng W.K."/>
            <person name="Zhao L."/>
            <person name="Hu C.X."/>
            <person name="Zhou Y.K."/>
            <person name="Han B.P."/>
            <person name="Song L.R."/>
            <person name="Shu W.S."/>
        </authorList>
    </citation>
    <scope>NUCLEOTIDE SEQUENCE [LARGE SCALE GENOMIC DNA]</scope>
    <source>
        <strain evidence="8 9">FACHB-1344</strain>
    </source>
</reference>
<evidence type="ECO:0000313" key="8">
    <source>
        <dbReference type="EMBL" id="MBD2620707.1"/>
    </source>
</evidence>
<evidence type="ECO:0000256" key="6">
    <source>
        <dbReference type="ARBA" id="ARBA00022884"/>
    </source>
</evidence>
<evidence type="ECO:0000256" key="4">
    <source>
        <dbReference type="ARBA" id="ARBA00022759"/>
    </source>
</evidence>
<keyword evidence="4" id="KW-0255">Endonuclease</keyword>
<gene>
    <name evidence="8" type="ORF">H6G48_02970</name>
</gene>
<protein>
    <submittedName>
        <fullName evidence="8">Type II toxin-antitoxin system HicA family toxin</fullName>
    </submittedName>
</protein>
<organism evidence="8 9">
    <name type="scientific">Microcystis flos-aquae FACHB-1344</name>
    <dbReference type="NCBI Taxonomy" id="2692899"/>
    <lineage>
        <taxon>Bacteria</taxon>
        <taxon>Bacillati</taxon>
        <taxon>Cyanobacteriota</taxon>
        <taxon>Cyanophyceae</taxon>
        <taxon>Oscillatoriophycideae</taxon>
        <taxon>Chroococcales</taxon>
        <taxon>Microcystaceae</taxon>
        <taxon>Microcystis</taxon>
    </lineage>
</organism>
<evidence type="ECO:0000256" key="2">
    <source>
        <dbReference type="ARBA" id="ARBA00022649"/>
    </source>
</evidence>
<keyword evidence="9" id="KW-1185">Reference proteome</keyword>
<dbReference type="InterPro" id="IPR012933">
    <property type="entry name" value="HicA_mRNA_interferase"/>
</dbReference>
<evidence type="ECO:0000256" key="5">
    <source>
        <dbReference type="ARBA" id="ARBA00022801"/>
    </source>
</evidence>
<dbReference type="InterPro" id="IPR038570">
    <property type="entry name" value="HicA_sf"/>
</dbReference>
<evidence type="ECO:0000256" key="1">
    <source>
        <dbReference type="ARBA" id="ARBA00006620"/>
    </source>
</evidence>
<dbReference type="Pfam" id="PF07927">
    <property type="entry name" value="HicA_toxin"/>
    <property type="match status" value="1"/>
</dbReference>
<evidence type="ECO:0000256" key="7">
    <source>
        <dbReference type="ARBA" id="ARBA00023016"/>
    </source>
</evidence>
<keyword evidence="5" id="KW-0378">Hydrolase</keyword>
<accession>A0ABR8HNN3</accession>
<dbReference type="EMBL" id="JACJSW010000045">
    <property type="protein sequence ID" value="MBD2620707.1"/>
    <property type="molecule type" value="Genomic_DNA"/>
</dbReference>
<dbReference type="Gene3D" id="3.30.920.30">
    <property type="entry name" value="Hypothetical protein"/>
    <property type="match status" value="1"/>
</dbReference>
<name>A0ABR8HNN3_9CHRO</name>
<comment type="similarity">
    <text evidence="1">Belongs to the HicA mRNA interferase family.</text>
</comment>
<comment type="caution">
    <text evidence="8">The sequence shown here is derived from an EMBL/GenBank/DDBJ whole genome shotgun (WGS) entry which is preliminary data.</text>
</comment>
<keyword evidence="2" id="KW-1277">Toxin-antitoxin system</keyword>
<keyword evidence="3" id="KW-0540">Nuclease</keyword>
<sequence length="60" mass="6963">MKRHDLIAQSEQAGCYLIRRGGKHDIYHNPDTGKTEPIPRHREINERLAKKIIKSLTGDR</sequence>
<evidence type="ECO:0000256" key="3">
    <source>
        <dbReference type="ARBA" id="ARBA00022722"/>
    </source>
</evidence>
<keyword evidence="6" id="KW-0694">RNA-binding</keyword>
<dbReference type="SUPFAM" id="SSF54786">
    <property type="entry name" value="YcfA/nrd intein domain"/>
    <property type="match status" value="1"/>
</dbReference>
<dbReference type="RefSeq" id="WP_190718922.1">
    <property type="nucleotide sequence ID" value="NZ_JACJSW010000045.1"/>
</dbReference>